<feature type="compositionally biased region" description="Basic and acidic residues" evidence="10">
    <location>
        <begin position="1706"/>
        <end position="1719"/>
    </location>
</feature>
<evidence type="ECO:0000259" key="11">
    <source>
        <dbReference type="Pfam" id="PF01612"/>
    </source>
</evidence>
<evidence type="ECO:0000256" key="10">
    <source>
        <dbReference type="SAM" id="MobiDB-lite"/>
    </source>
</evidence>
<keyword evidence="4" id="KW-0378">Hydrolase</keyword>
<dbReference type="InParanoid" id="A0A0L0HLY7"/>
<feature type="region of interest" description="Disordered" evidence="10">
    <location>
        <begin position="87"/>
        <end position="143"/>
    </location>
</feature>
<feature type="region of interest" description="Disordered" evidence="10">
    <location>
        <begin position="1285"/>
        <end position="1421"/>
    </location>
</feature>
<dbReference type="InterPro" id="IPR051132">
    <property type="entry name" value="3-5_Exonuclease_domain"/>
</dbReference>
<evidence type="ECO:0000256" key="4">
    <source>
        <dbReference type="ARBA" id="ARBA00022801"/>
    </source>
</evidence>
<dbReference type="GO" id="GO:0006139">
    <property type="term" value="P:nucleobase-containing compound metabolic process"/>
    <property type="evidence" value="ECO:0007669"/>
    <property type="project" value="InterPro"/>
</dbReference>
<dbReference type="RefSeq" id="XP_016610146.1">
    <property type="nucleotide sequence ID" value="XM_016750887.1"/>
</dbReference>
<evidence type="ECO:0000313" key="13">
    <source>
        <dbReference type="Proteomes" id="UP000053201"/>
    </source>
</evidence>
<feature type="region of interest" description="Disordered" evidence="10">
    <location>
        <begin position="965"/>
        <end position="1057"/>
    </location>
</feature>
<keyword evidence="7" id="KW-0539">Nucleus</keyword>
<evidence type="ECO:0000256" key="1">
    <source>
        <dbReference type="ARBA" id="ARBA00004123"/>
    </source>
</evidence>
<name>A0A0L0HLY7_SPIPD</name>
<evidence type="ECO:0000256" key="2">
    <source>
        <dbReference type="ARBA" id="ARBA00022722"/>
    </source>
</evidence>
<feature type="compositionally biased region" description="Polar residues" evidence="10">
    <location>
        <begin position="1402"/>
        <end position="1413"/>
    </location>
</feature>
<feature type="compositionally biased region" description="Polar residues" evidence="10">
    <location>
        <begin position="87"/>
        <end position="101"/>
    </location>
</feature>
<feature type="compositionally biased region" description="Low complexity" evidence="10">
    <location>
        <begin position="1353"/>
        <end position="1364"/>
    </location>
</feature>
<dbReference type="InterPro" id="IPR002562">
    <property type="entry name" value="3'-5'_exonuclease_dom"/>
</dbReference>
<protein>
    <recommendedName>
        <fullName evidence="8">3'-5' exonuclease</fullName>
    </recommendedName>
    <alternativeName>
        <fullName evidence="9">Werner Syndrome-like exonuclease</fullName>
    </alternativeName>
</protein>
<dbReference type="GeneID" id="27686178"/>
<dbReference type="OrthoDB" id="1920326at2759"/>
<dbReference type="STRING" id="645134.A0A0L0HLY7"/>
<reference evidence="12 13" key="1">
    <citation type="submission" date="2009-08" db="EMBL/GenBank/DDBJ databases">
        <title>The Genome Sequence of Spizellomyces punctatus strain DAOM BR117.</title>
        <authorList>
            <consortium name="The Broad Institute Genome Sequencing Platform"/>
            <person name="Russ C."/>
            <person name="Cuomo C."/>
            <person name="Shea T."/>
            <person name="Young S.K."/>
            <person name="Zeng Q."/>
            <person name="Koehrsen M."/>
            <person name="Haas B."/>
            <person name="Borodovsky M."/>
            <person name="Guigo R."/>
            <person name="Alvarado L."/>
            <person name="Berlin A."/>
            <person name="Bochicchio J."/>
            <person name="Borenstein D."/>
            <person name="Chapman S."/>
            <person name="Chen Z."/>
            <person name="Engels R."/>
            <person name="Freedman E."/>
            <person name="Gellesch M."/>
            <person name="Goldberg J."/>
            <person name="Griggs A."/>
            <person name="Gujja S."/>
            <person name="Heiman D."/>
            <person name="Hepburn T."/>
            <person name="Howarth C."/>
            <person name="Jen D."/>
            <person name="Larson L."/>
            <person name="Lewis B."/>
            <person name="Mehta T."/>
            <person name="Park D."/>
            <person name="Pearson M."/>
            <person name="Roberts A."/>
            <person name="Saif S."/>
            <person name="Shenoy N."/>
            <person name="Sisk P."/>
            <person name="Stolte C."/>
            <person name="Sykes S."/>
            <person name="Thomson T."/>
            <person name="Walk T."/>
            <person name="White J."/>
            <person name="Yandava C."/>
            <person name="Burger G."/>
            <person name="Gray M.W."/>
            <person name="Holland P.W.H."/>
            <person name="King N."/>
            <person name="Lang F.B.F."/>
            <person name="Roger A.J."/>
            <person name="Ruiz-Trillo I."/>
            <person name="Lander E."/>
            <person name="Nusbaum C."/>
        </authorList>
    </citation>
    <scope>NUCLEOTIDE SEQUENCE [LARGE SCALE GENOMIC DNA]</scope>
    <source>
        <strain evidence="12 13">DAOM BR117</strain>
    </source>
</reference>
<dbReference type="EMBL" id="KQ257453">
    <property type="protein sequence ID" value="KND02107.1"/>
    <property type="molecule type" value="Genomic_DNA"/>
</dbReference>
<evidence type="ECO:0000256" key="8">
    <source>
        <dbReference type="ARBA" id="ARBA00040531"/>
    </source>
</evidence>
<gene>
    <name evidence="12" type="ORF">SPPG_02604</name>
</gene>
<dbReference type="Pfam" id="PF01612">
    <property type="entry name" value="DNA_pol_A_exo1"/>
    <property type="match status" value="1"/>
</dbReference>
<feature type="compositionally biased region" description="Polar residues" evidence="10">
    <location>
        <begin position="1328"/>
        <end position="1337"/>
    </location>
</feature>
<dbReference type="VEuPathDB" id="FungiDB:SPPG_02604"/>
<keyword evidence="2" id="KW-0540">Nuclease</keyword>
<dbReference type="PANTHER" id="PTHR13620">
    <property type="entry name" value="3-5 EXONUCLEASE"/>
    <property type="match status" value="1"/>
</dbReference>
<evidence type="ECO:0000256" key="3">
    <source>
        <dbReference type="ARBA" id="ARBA00022723"/>
    </source>
</evidence>
<dbReference type="GO" id="GO:0008408">
    <property type="term" value="F:3'-5' exonuclease activity"/>
    <property type="evidence" value="ECO:0007669"/>
    <property type="project" value="InterPro"/>
</dbReference>
<sequence length="1744" mass="188236">MWPCRSFTVQETLLPRALRAAAVRQLGVPCTFGDRLHLGVREPLFARSISHSTAHSLLFVRQQRATYTTFPSPAAINITPIPPISQVDQESQKVSNHTPESVSAGGTRDEHAGISDGPVDSNEASRATSPPVPGEPMKSGIVLPTRAQPVKYETDWDDGVLDLITKSVGGENANADIADEISPATACGTIDKQASDVGQGDTSVRPATACGEDEKQASDVGQGDTSVSPATACGKDEKQASDIGQGDTSVSPTTACGKDDKQDVGQDDTSVGPAATADLESSCDITHLGPTITVQEVDLASGDLLTSSEALLGRKSSEPVDVNVLDISEENRTAEASADKFSGATPPQDPLSVATAAQYTGAETAKDIPTRDGPSEPDSDLNMNRLSRMEISMASLVAEQEQIASTLNGLATNMTGLATDMEATKDQLHAFRHSAIHRMDSSDGGWSKNMKQLEDRIVQIERKEQYLWNKLLQLKGETDASLKQLRAQVDKIPDLLERRLSEAQEKSTTPAVSDRRSIGFNPTKAIRNKVKSIRNHTITTVQRVVGVADSITAKVSDAWSSARRKTARVFISLGNKVSPLTPEISSVTEVGERKLDADLLVPIIVRRLTTAGIRPYTTEPYAIYLIDSISEAETFMSIVMDESGTSPHHRIRVVGFDTETAFRNDEHNNFGPTSMVQIAFAEGLVGIFQIYRMCAAETSGTLKIDKSRFPKLLKAFISSTITIKTGVGIWGDLKNLQRHYDVEIPIEAVVSLDSLGRTIGVQRWSLAALSSQYCDMELQKGTSPPKRWDAPRNLISRNAVLYAANDALAGLRIYKSMVRPPKERTLVSDDTSVERVQSPVIQSGGTATTAASFDEIADNIFPKMRKALFGQRQVVPRLQAQRWMMAAVPAWKELSDFEKRENAHRCVDIFIKDRRLLQGRRGLALASQHPTSRLTAKNLPSSQYVLIDTSSNDVGDDKLIFEEISTSNTSSPSNVGRDTSDSAVKTVPSKPADQRSGVVDTPVQAASGKPTEKSKSTTVDKSPPAKIAKEEHGDAVDTPLQTASASAKPAEKSKSVAVVDKTPPATLVRDESSGTVDSSVQMSAANAKAAEGEDVLGNAAAKVQSLQDIADQIAAALDDAGDAPFFTIYRQFFDTPIAISTISASIQNGMNWSSIPKTVDRSLISDALIQRLRQQGRLVDATVPDRVQLVMKAEDIPKEVLTQIEMTADPFVVLWKVFNTRGTQIGRLQKHLVMPQRGLWPDCKNHSQRQLFAMVSAWQLYVNQRLLRVDNNTFRLDPNDAAIPRLAASKQSKKDSSKPEKTKKDSSKSNAAKEEISAADGTKEPPNVSKSNESKNTGAAPKVKESNVPTHPSSVAVISASTSSEPSTTCTKESHQSALDAHAREDGTTVASSNVEDGIAQNGMTASTANTIDSGLPIKESSEAEIKHEVVPIDTVLMTMAEAQDPGGEEPDPIVRSEGDAPTGSVATINVEKHEKNAATGTVATINLETHEQIEATGTVPMINLETHEQIEATGAVPMINLEKHEQIEATGTVPTINLEKHEQIEATGTVPTINLEKHEQIDLSIFEDKSDTLEPTATVQALETNNMTELASDDNIAPEESGSALKIPTSASEVREVSVETPNVVEARHTAPHEAHALVQTKDVLQTEGQAALGEIEESKLPVKSDTAHMVTELRQIHDAIPPQTTSSVQTSKNTATIGVLGDIERSRKPDMKHKDTTAPRAASTVDRQLEKWMAALQTRKER</sequence>
<keyword evidence="13" id="KW-1185">Reference proteome</keyword>
<proteinExistence type="predicted"/>
<evidence type="ECO:0000256" key="7">
    <source>
        <dbReference type="ARBA" id="ARBA00023242"/>
    </source>
</evidence>
<evidence type="ECO:0000256" key="6">
    <source>
        <dbReference type="ARBA" id="ARBA00022842"/>
    </source>
</evidence>
<feature type="compositionally biased region" description="Polar residues" evidence="10">
    <location>
        <begin position="965"/>
        <end position="983"/>
    </location>
</feature>
<keyword evidence="3" id="KW-0479">Metal-binding</keyword>
<dbReference type="GO" id="GO:0005634">
    <property type="term" value="C:nucleus"/>
    <property type="evidence" value="ECO:0007669"/>
    <property type="project" value="UniProtKB-SubCell"/>
</dbReference>
<evidence type="ECO:0000256" key="9">
    <source>
        <dbReference type="ARBA" id="ARBA00042761"/>
    </source>
</evidence>
<feature type="region of interest" description="Disordered" evidence="10">
    <location>
        <begin position="192"/>
        <end position="275"/>
    </location>
</feature>
<dbReference type="PANTHER" id="PTHR13620:SF109">
    <property type="entry name" value="3'-5' EXONUCLEASE"/>
    <property type="match status" value="1"/>
</dbReference>
<keyword evidence="6" id="KW-0460">Magnesium</keyword>
<feature type="compositionally biased region" description="Basic and acidic residues" evidence="10">
    <location>
        <begin position="364"/>
        <end position="374"/>
    </location>
</feature>
<comment type="subcellular location">
    <subcellularLocation>
        <location evidence="1">Nucleus</location>
    </subcellularLocation>
</comment>
<feature type="region of interest" description="Disordered" evidence="10">
    <location>
        <begin position="360"/>
        <end position="382"/>
    </location>
</feature>
<evidence type="ECO:0000256" key="5">
    <source>
        <dbReference type="ARBA" id="ARBA00022839"/>
    </source>
</evidence>
<organism evidence="12 13">
    <name type="scientific">Spizellomyces punctatus (strain DAOM BR117)</name>
    <dbReference type="NCBI Taxonomy" id="645134"/>
    <lineage>
        <taxon>Eukaryota</taxon>
        <taxon>Fungi</taxon>
        <taxon>Fungi incertae sedis</taxon>
        <taxon>Chytridiomycota</taxon>
        <taxon>Chytridiomycota incertae sedis</taxon>
        <taxon>Chytridiomycetes</taxon>
        <taxon>Spizellomycetales</taxon>
        <taxon>Spizellomycetaceae</taxon>
        <taxon>Spizellomyces</taxon>
    </lineage>
</organism>
<dbReference type="InterPro" id="IPR036397">
    <property type="entry name" value="RNaseH_sf"/>
</dbReference>
<feature type="region of interest" description="Disordered" evidence="10">
    <location>
        <begin position="1706"/>
        <end position="1725"/>
    </location>
</feature>
<dbReference type="InterPro" id="IPR012337">
    <property type="entry name" value="RNaseH-like_sf"/>
</dbReference>
<dbReference type="SUPFAM" id="SSF53098">
    <property type="entry name" value="Ribonuclease H-like"/>
    <property type="match status" value="1"/>
</dbReference>
<evidence type="ECO:0000313" key="12">
    <source>
        <dbReference type="EMBL" id="KND02107.1"/>
    </source>
</evidence>
<dbReference type="GO" id="GO:0003676">
    <property type="term" value="F:nucleic acid binding"/>
    <property type="evidence" value="ECO:0007669"/>
    <property type="project" value="InterPro"/>
</dbReference>
<feature type="compositionally biased region" description="Basic and acidic residues" evidence="10">
    <location>
        <begin position="1292"/>
        <end position="1316"/>
    </location>
</feature>
<dbReference type="Gene3D" id="3.30.420.10">
    <property type="entry name" value="Ribonuclease H-like superfamily/Ribonuclease H"/>
    <property type="match status" value="1"/>
</dbReference>
<feature type="domain" description="3'-5' exonuclease" evidence="11">
    <location>
        <begin position="652"/>
        <end position="818"/>
    </location>
</feature>
<accession>A0A0L0HLY7</accession>
<dbReference type="GO" id="GO:0046872">
    <property type="term" value="F:metal ion binding"/>
    <property type="evidence" value="ECO:0007669"/>
    <property type="project" value="UniProtKB-KW"/>
</dbReference>
<keyword evidence="5" id="KW-0269">Exonuclease</keyword>
<dbReference type="Proteomes" id="UP000053201">
    <property type="component" value="Unassembled WGS sequence"/>
</dbReference>